<dbReference type="Proteomes" id="UP000431269">
    <property type="component" value="Chromosome"/>
</dbReference>
<gene>
    <name evidence="2" type="ORF">DSM104635_01152</name>
</gene>
<keyword evidence="3" id="KW-1185">Reference proteome</keyword>
<dbReference type="SUPFAM" id="SSF52980">
    <property type="entry name" value="Restriction endonuclease-like"/>
    <property type="match status" value="1"/>
</dbReference>
<dbReference type="KEGG" id="tsv:DSM104635_01152"/>
<accession>A0A6I6MN09</accession>
<name>A0A6I6MN09_9CAUL</name>
<dbReference type="PANTHER" id="PTHR38590:SF1">
    <property type="entry name" value="BLL0828 PROTEIN"/>
    <property type="match status" value="1"/>
</dbReference>
<dbReference type="CDD" id="cd01038">
    <property type="entry name" value="Endonuclease_DUF559"/>
    <property type="match status" value="1"/>
</dbReference>
<dbReference type="InterPro" id="IPR011335">
    <property type="entry name" value="Restrct_endonuc-II-like"/>
</dbReference>
<dbReference type="EMBL" id="CP047045">
    <property type="protein sequence ID" value="QGZ94334.1"/>
    <property type="molecule type" value="Genomic_DNA"/>
</dbReference>
<dbReference type="RefSeq" id="WP_158765283.1">
    <property type="nucleotide sequence ID" value="NZ_CP047045.1"/>
</dbReference>
<dbReference type="InterPro" id="IPR047216">
    <property type="entry name" value="Endonuclease_DUF559_bact"/>
</dbReference>
<dbReference type="PANTHER" id="PTHR38590">
    <property type="entry name" value="BLL0828 PROTEIN"/>
    <property type="match status" value="1"/>
</dbReference>
<organism evidence="2 3">
    <name type="scientific">Terricaulis silvestris</name>
    <dbReference type="NCBI Taxonomy" id="2686094"/>
    <lineage>
        <taxon>Bacteria</taxon>
        <taxon>Pseudomonadati</taxon>
        <taxon>Pseudomonadota</taxon>
        <taxon>Alphaproteobacteria</taxon>
        <taxon>Caulobacterales</taxon>
        <taxon>Caulobacteraceae</taxon>
        <taxon>Terricaulis</taxon>
    </lineage>
</organism>
<sequence>MRNYDSIQRAKRNRKDRTSSEERLWSILRSGRYRGIKFRRQHAIGPYVVDFACVARRLVIEVDGPSHDDEEQRAFDAQRTALLERSGWRVARIPNAAVFDREGIFLSLDEVVGP</sequence>
<reference evidence="3" key="1">
    <citation type="submission" date="2019-12" db="EMBL/GenBank/DDBJ databases">
        <title>Complete genome of Terracaulis silvestris 0127_4.</title>
        <authorList>
            <person name="Vieira S."/>
            <person name="Riedel T."/>
            <person name="Sproer C."/>
            <person name="Pascual J."/>
            <person name="Boedeker C."/>
            <person name="Overmann J."/>
        </authorList>
    </citation>
    <scope>NUCLEOTIDE SEQUENCE [LARGE SCALE GENOMIC DNA]</scope>
    <source>
        <strain evidence="3">0127_4</strain>
    </source>
</reference>
<feature type="domain" description="DUF559" evidence="1">
    <location>
        <begin position="7"/>
        <end position="101"/>
    </location>
</feature>
<evidence type="ECO:0000259" key="1">
    <source>
        <dbReference type="Pfam" id="PF04480"/>
    </source>
</evidence>
<dbReference type="InterPro" id="IPR007569">
    <property type="entry name" value="DUF559"/>
</dbReference>
<dbReference type="Pfam" id="PF04480">
    <property type="entry name" value="DUF559"/>
    <property type="match status" value="1"/>
</dbReference>
<protein>
    <recommendedName>
        <fullName evidence="1">DUF559 domain-containing protein</fullName>
    </recommendedName>
</protein>
<evidence type="ECO:0000313" key="3">
    <source>
        <dbReference type="Proteomes" id="UP000431269"/>
    </source>
</evidence>
<evidence type="ECO:0000313" key="2">
    <source>
        <dbReference type="EMBL" id="QGZ94334.1"/>
    </source>
</evidence>
<dbReference type="AlphaFoldDB" id="A0A6I6MN09"/>
<proteinExistence type="predicted"/>
<dbReference type="Gene3D" id="3.40.960.10">
    <property type="entry name" value="VSR Endonuclease"/>
    <property type="match status" value="1"/>
</dbReference>